<dbReference type="InterPro" id="IPR039848">
    <property type="entry name" value="Ribosomal_mS35_mt"/>
</dbReference>
<dbReference type="GO" id="GO:0032543">
    <property type="term" value="P:mitochondrial translation"/>
    <property type="evidence" value="ECO:0007669"/>
    <property type="project" value="UniProtKB-UniRule"/>
</dbReference>
<keyword evidence="1" id="KW-0689">Ribosomal protein</keyword>
<protein>
    <recommendedName>
        <fullName evidence="1">Small ribosomal subunit protein mS35</fullName>
    </recommendedName>
    <alternativeName>
        <fullName evidence="1">37S ribosomal protein S24, mitochondrial</fullName>
    </alternativeName>
</protein>
<dbReference type="STRING" id="1071381.G8BZW2"/>
<dbReference type="HOGENOM" id="CLU_943997_0_0_1"/>
<keyword evidence="4" id="KW-1185">Reference proteome</keyword>
<organism evidence="3 4">
    <name type="scientific">Tetrapisispora phaffii (strain ATCC 24235 / CBS 4417 / NBRC 1672 / NRRL Y-8282 / UCD 70-5)</name>
    <name type="common">Yeast</name>
    <name type="synonym">Fabospora phaffii</name>
    <dbReference type="NCBI Taxonomy" id="1071381"/>
    <lineage>
        <taxon>Eukaryota</taxon>
        <taxon>Fungi</taxon>
        <taxon>Dikarya</taxon>
        <taxon>Ascomycota</taxon>
        <taxon>Saccharomycotina</taxon>
        <taxon>Saccharomycetes</taxon>
        <taxon>Saccharomycetales</taxon>
        <taxon>Saccharomycetaceae</taxon>
        <taxon>Tetrapisispora</taxon>
    </lineage>
</organism>
<evidence type="ECO:0000313" key="4">
    <source>
        <dbReference type="Proteomes" id="UP000005666"/>
    </source>
</evidence>
<dbReference type="eggNOG" id="KOG3933">
    <property type="taxonomic scope" value="Eukaryota"/>
</dbReference>
<dbReference type="GO" id="GO:0003735">
    <property type="term" value="F:structural constituent of ribosome"/>
    <property type="evidence" value="ECO:0007669"/>
    <property type="project" value="UniProtKB-UniRule"/>
</dbReference>
<dbReference type="Pfam" id="PF10213">
    <property type="entry name" value="MRP-S28"/>
    <property type="match status" value="1"/>
</dbReference>
<evidence type="ECO:0000259" key="2">
    <source>
        <dbReference type="Pfam" id="PF10213"/>
    </source>
</evidence>
<comment type="function">
    <text evidence="1">Component of the mitochondrial ribosome (mitoribosome), a dedicated translation machinery responsible for the synthesis of mitochondrial genome-encoded proteins, including at least some of the essential transmembrane subunits of the mitochondrial respiratory chain. The mitoribosomes are attached to the mitochondrial inner membrane and translation products are cotranslationally integrated into the membrane.</text>
</comment>
<dbReference type="RefSeq" id="XP_003687874.1">
    <property type="nucleotide sequence ID" value="XM_003687826.1"/>
</dbReference>
<dbReference type="InterPro" id="IPR019349">
    <property type="entry name" value="Ribosomal_mS35_mit"/>
</dbReference>
<feature type="domain" description="Small ribosomal subunit protein mS35 mitochondrial conserved" evidence="2">
    <location>
        <begin position="164"/>
        <end position="294"/>
    </location>
</feature>
<evidence type="ECO:0000256" key="1">
    <source>
        <dbReference type="PIRNR" id="PIRNR036995"/>
    </source>
</evidence>
<comment type="subcellular location">
    <subcellularLocation>
        <location evidence="1">Mitochondrion</location>
    </subcellularLocation>
</comment>
<evidence type="ECO:0000313" key="3">
    <source>
        <dbReference type="EMBL" id="CCE65440.1"/>
    </source>
</evidence>
<dbReference type="AlphaFoldDB" id="G8BZW2"/>
<sequence length="316" mass="36631">MFGVRKVSCSSRLLWNNARRYSVKVADKSVSGDLYLNPAQWIGLPSEQIFQLYRERVVRLGSNYVQSKDELDALKSTSKDSDVPPHVIERLYKQGEAAAIDLSGGVSKPKFDPMPFEYNELPTPAQDLVEQHREQRFYNRLAAYDLPLLVQFRKDYNPEKKLNPQQYPAIYRYTTYLGEPEHPNNRKVSLQIKTKNLLESKSLTEQQLHVFRLLARTRYDHLTDTFKMSSDKFPEAEQNAKYLNSVLSKLIAESKNPENKDLIDVPLETSHTVAKNLRKSNKGSKNYIFPEEWKRPQDAAKAKFDFVSKIEQVLKQ</sequence>
<dbReference type="PANTHER" id="PTHR13490:SF0">
    <property type="entry name" value="SMALL RIBOSOMAL SUBUNIT PROTEIN MS35"/>
    <property type="match status" value="1"/>
</dbReference>
<gene>
    <name evidence="3" type="primary">TPHA0L00830</name>
    <name evidence="3" type="ordered locus">TPHA_0L00830</name>
</gene>
<name>G8BZW2_TETPH</name>
<dbReference type="OMA" id="YRQEYKP"/>
<dbReference type="EMBL" id="HE612867">
    <property type="protein sequence ID" value="CCE65440.1"/>
    <property type="molecule type" value="Genomic_DNA"/>
</dbReference>
<dbReference type="GO" id="GO:0005763">
    <property type="term" value="C:mitochondrial small ribosomal subunit"/>
    <property type="evidence" value="ECO:0007669"/>
    <property type="project" value="UniProtKB-UniRule"/>
</dbReference>
<comment type="similarity">
    <text evidence="1">Belongs to the mitochondrion-specific ribosomal protein mS35 family.</text>
</comment>
<accession>G8BZW2</accession>
<reference evidence="3 4" key="1">
    <citation type="journal article" date="2011" name="Proc. Natl. Acad. Sci. U.S.A.">
        <title>Evolutionary erosion of yeast sex chromosomes by mating-type switching accidents.</title>
        <authorList>
            <person name="Gordon J.L."/>
            <person name="Armisen D."/>
            <person name="Proux-Wera E."/>
            <person name="Oheigeartaigh S.S."/>
            <person name="Byrne K.P."/>
            <person name="Wolfe K.H."/>
        </authorList>
    </citation>
    <scope>NUCLEOTIDE SEQUENCE [LARGE SCALE GENOMIC DNA]</scope>
    <source>
        <strain evidence="4">ATCC 24235 / CBS 4417 / NBRC 1672 / NRRL Y-8282 / UCD 70-5</strain>
    </source>
</reference>
<dbReference type="InterPro" id="IPR017081">
    <property type="entry name" value="Ribosomal_mS35"/>
</dbReference>
<dbReference type="PIRSF" id="PIRSF036995">
    <property type="entry name" value="RSM24"/>
    <property type="match status" value="1"/>
</dbReference>
<dbReference type="GeneID" id="11531725"/>
<dbReference type="OrthoDB" id="283424at2759"/>
<proteinExistence type="inferred from homology"/>
<dbReference type="PANTHER" id="PTHR13490">
    <property type="entry name" value="MITOCHONDRIAL 28S RIBOSOMAL PROTEIN S28"/>
    <property type="match status" value="1"/>
</dbReference>
<dbReference type="Proteomes" id="UP000005666">
    <property type="component" value="Chromosome 12"/>
</dbReference>
<keyword evidence="1" id="KW-0687">Ribonucleoprotein</keyword>
<dbReference type="KEGG" id="tpf:TPHA_0L00830"/>
<keyword evidence="1" id="KW-0496">Mitochondrion</keyword>